<protein>
    <recommendedName>
        <fullName evidence="4">Organ-specific protein S2</fullName>
    </recommendedName>
</protein>
<feature type="region of interest" description="Disordered" evidence="1">
    <location>
        <begin position="56"/>
        <end position="106"/>
    </location>
</feature>
<evidence type="ECO:0000256" key="2">
    <source>
        <dbReference type="SAM" id="SignalP"/>
    </source>
</evidence>
<dbReference type="EMBL" id="JACGWJ010000012">
    <property type="protein sequence ID" value="KAL0384104.1"/>
    <property type="molecule type" value="Genomic_DNA"/>
</dbReference>
<evidence type="ECO:0000256" key="1">
    <source>
        <dbReference type="SAM" id="MobiDB-lite"/>
    </source>
</evidence>
<feature type="compositionally biased region" description="Polar residues" evidence="1">
    <location>
        <begin position="56"/>
        <end position="82"/>
    </location>
</feature>
<feature type="chain" id="PRO_5043340802" description="Organ-specific protein S2" evidence="2">
    <location>
        <begin position="26"/>
        <end position="211"/>
    </location>
</feature>
<proteinExistence type="predicted"/>
<dbReference type="PANTHER" id="PTHR33731">
    <property type="entry name" value="PROTEIN, PUTATIVE-RELATED"/>
    <property type="match status" value="1"/>
</dbReference>
<reference evidence="3" key="1">
    <citation type="submission" date="2020-06" db="EMBL/GenBank/DDBJ databases">
        <authorList>
            <person name="Li T."/>
            <person name="Hu X."/>
            <person name="Zhang T."/>
            <person name="Song X."/>
            <person name="Zhang H."/>
            <person name="Dai N."/>
            <person name="Sheng W."/>
            <person name="Hou X."/>
            <person name="Wei L."/>
        </authorList>
    </citation>
    <scope>NUCLEOTIDE SEQUENCE</scope>
    <source>
        <strain evidence="3">G02</strain>
        <tissue evidence="3">Leaf</tissue>
    </source>
</reference>
<feature type="compositionally biased region" description="Basic and acidic residues" evidence="1">
    <location>
        <begin position="84"/>
        <end position="100"/>
    </location>
</feature>
<sequence length="211" mass="23901">MRSTVLILAGLFALALVLFANTINARKDPGEYREAVMKDEPMPQVIQGLVDDVSKVTSPVTSPKKNHCSTTPTNSRTFQPTPNDDDKLKAKGSFRNDFEPRPSATAYTNNDEMEKEKYFLKDFESRPSATAYADNDEMKEGKSFVKNFEPRPNLSAYTDNSDMEKEKSFVKDFDNKEMKEEKSFTKEFEPRPNLSAYNDDAVGVEAIKESH</sequence>
<name>A0AAW2RVB1_SESRA</name>
<evidence type="ECO:0000313" key="3">
    <source>
        <dbReference type="EMBL" id="KAL0384104.1"/>
    </source>
</evidence>
<comment type="caution">
    <text evidence="3">The sequence shown here is derived from an EMBL/GenBank/DDBJ whole genome shotgun (WGS) entry which is preliminary data.</text>
</comment>
<feature type="signal peptide" evidence="2">
    <location>
        <begin position="1"/>
        <end position="25"/>
    </location>
</feature>
<dbReference type="Pfam" id="PF10950">
    <property type="entry name" value="Organ_specific"/>
    <property type="match status" value="2"/>
</dbReference>
<dbReference type="InterPro" id="IPR024489">
    <property type="entry name" value="Organ_specific_prot"/>
</dbReference>
<dbReference type="PANTHER" id="PTHR33731:SF2">
    <property type="entry name" value="ORGAN-SPECIFIC PROTEIN S2-LIKE"/>
    <property type="match status" value="1"/>
</dbReference>
<accession>A0AAW2RVB1</accession>
<keyword evidence="2" id="KW-0732">Signal</keyword>
<dbReference type="AlphaFoldDB" id="A0AAW2RVB1"/>
<organism evidence="3">
    <name type="scientific">Sesamum radiatum</name>
    <name type="common">Black benniseed</name>
    <dbReference type="NCBI Taxonomy" id="300843"/>
    <lineage>
        <taxon>Eukaryota</taxon>
        <taxon>Viridiplantae</taxon>
        <taxon>Streptophyta</taxon>
        <taxon>Embryophyta</taxon>
        <taxon>Tracheophyta</taxon>
        <taxon>Spermatophyta</taxon>
        <taxon>Magnoliopsida</taxon>
        <taxon>eudicotyledons</taxon>
        <taxon>Gunneridae</taxon>
        <taxon>Pentapetalae</taxon>
        <taxon>asterids</taxon>
        <taxon>lamiids</taxon>
        <taxon>Lamiales</taxon>
        <taxon>Pedaliaceae</taxon>
        <taxon>Sesamum</taxon>
    </lineage>
</organism>
<gene>
    <name evidence="3" type="ORF">Sradi_2804700</name>
</gene>
<reference evidence="3" key="2">
    <citation type="journal article" date="2024" name="Plant">
        <title>Genomic evolution and insights into agronomic trait innovations of Sesamum species.</title>
        <authorList>
            <person name="Miao H."/>
            <person name="Wang L."/>
            <person name="Qu L."/>
            <person name="Liu H."/>
            <person name="Sun Y."/>
            <person name="Le M."/>
            <person name="Wang Q."/>
            <person name="Wei S."/>
            <person name="Zheng Y."/>
            <person name="Lin W."/>
            <person name="Duan Y."/>
            <person name="Cao H."/>
            <person name="Xiong S."/>
            <person name="Wang X."/>
            <person name="Wei L."/>
            <person name="Li C."/>
            <person name="Ma Q."/>
            <person name="Ju M."/>
            <person name="Zhao R."/>
            <person name="Li G."/>
            <person name="Mu C."/>
            <person name="Tian Q."/>
            <person name="Mei H."/>
            <person name="Zhang T."/>
            <person name="Gao T."/>
            <person name="Zhang H."/>
        </authorList>
    </citation>
    <scope>NUCLEOTIDE SEQUENCE</scope>
    <source>
        <strain evidence="3">G02</strain>
    </source>
</reference>
<evidence type="ECO:0008006" key="4">
    <source>
        <dbReference type="Google" id="ProtNLM"/>
    </source>
</evidence>